<protein>
    <submittedName>
        <fullName evidence="1">Uncharacterized protein</fullName>
    </submittedName>
</protein>
<gene>
    <name evidence="1" type="primary">HaOG209674</name>
    <name evidence="1" type="ORF">B5X24_HaOG209674</name>
</gene>
<name>A0A2W1BI22_HELAM</name>
<keyword evidence="2" id="KW-1185">Reference proteome</keyword>
<dbReference type="Proteomes" id="UP000249218">
    <property type="component" value="Unassembled WGS sequence"/>
</dbReference>
<accession>A0A2W1BI22</accession>
<reference evidence="1 2" key="1">
    <citation type="journal article" date="2017" name="BMC Biol.">
        <title>Genomic innovations, transcriptional plasticity and gene loss underlying the evolution and divergence of two highly polyphagous and invasive Helicoverpa pest species.</title>
        <authorList>
            <person name="Pearce S.L."/>
            <person name="Clarke D.F."/>
            <person name="East P.D."/>
            <person name="Elfekih S."/>
            <person name="Gordon K.H."/>
            <person name="Jermiin L.S."/>
            <person name="McGaughran A."/>
            <person name="Oakeshott J.G."/>
            <person name="Papanikolaou A."/>
            <person name="Perera O.P."/>
            <person name="Rane R.V."/>
            <person name="Richards S."/>
            <person name="Tay W.T."/>
            <person name="Walsh T.K."/>
            <person name="Anderson A."/>
            <person name="Anderson C.J."/>
            <person name="Asgari S."/>
            <person name="Board P.G."/>
            <person name="Bretschneider A."/>
            <person name="Campbell P.M."/>
            <person name="Chertemps T."/>
            <person name="Christeller J.T."/>
            <person name="Coppin C.W."/>
            <person name="Downes S.J."/>
            <person name="Duan G."/>
            <person name="Farnsworth C.A."/>
            <person name="Good R.T."/>
            <person name="Han L.B."/>
            <person name="Han Y.C."/>
            <person name="Hatje K."/>
            <person name="Horne I."/>
            <person name="Huang Y.P."/>
            <person name="Hughes D.S."/>
            <person name="Jacquin-Joly E."/>
            <person name="James W."/>
            <person name="Jhangiani S."/>
            <person name="Kollmar M."/>
            <person name="Kuwar S.S."/>
            <person name="Li S."/>
            <person name="Liu N.Y."/>
            <person name="Maibeche M.T."/>
            <person name="Miller J.R."/>
            <person name="Montagne N."/>
            <person name="Perry T."/>
            <person name="Qu J."/>
            <person name="Song S.V."/>
            <person name="Sutton G.G."/>
            <person name="Vogel H."/>
            <person name="Walenz B.P."/>
            <person name="Xu W."/>
            <person name="Zhang H.J."/>
            <person name="Zou Z."/>
            <person name="Batterham P."/>
            <person name="Edwards O.R."/>
            <person name="Feyereisen R."/>
            <person name="Gibbs R.A."/>
            <person name="Heckel D.G."/>
            <person name="McGrath A."/>
            <person name="Robin C."/>
            <person name="Scherer S.E."/>
            <person name="Worley K.C."/>
            <person name="Wu Y.D."/>
        </authorList>
    </citation>
    <scope>NUCLEOTIDE SEQUENCE [LARGE SCALE GENOMIC DNA]</scope>
    <source>
        <strain evidence="1">Harm_GR_Male_#8</strain>
        <tissue evidence="1">Whole organism</tissue>
    </source>
</reference>
<organism evidence="1 2">
    <name type="scientific">Helicoverpa armigera</name>
    <name type="common">Cotton bollworm</name>
    <name type="synonym">Heliothis armigera</name>
    <dbReference type="NCBI Taxonomy" id="29058"/>
    <lineage>
        <taxon>Eukaryota</taxon>
        <taxon>Metazoa</taxon>
        <taxon>Ecdysozoa</taxon>
        <taxon>Arthropoda</taxon>
        <taxon>Hexapoda</taxon>
        <taxon>Insecta</taxon>
        <taxon>Pterygota</taxon>
        <taxon>Neoptera</taxon>
        <taxon>Endopterygota</taxon>
        <taxon>Lepidoptera</taxon>
        <taxon>Glossata</taxon>
        <taxon>Ditrysia</taxon>
        <taxon>Noctuoidea</taxon>
        <taxon>Noctuidae</taxon>
        <taxon>Heliothinae</taxon>
        <taxon>Helicoverpa</taxon>
    </lineage>
</organism>
<dbReference type="AlphaFoldDB" id="A0A2W1BI22"/>
<evidence type="ECO:0000313" key="1">
    <source>
        <dbReference type="EMBL" id="PZC73354.1"/>
    </source>
</evidence>
<proteinExistence type="predicted"/>
<dbReference type="EMBL" id="KZ150111">
    <property type="protein sequence ID" value="PZC73354.1"/>
    <property type="molecule type" value="Genomic_DNA"/>
</dbReference>
<evidence type="ECO:0000313" key="2">
    <source>
        <dbReference type="Proteomes" id="UP000249218"/>
    </source>
</evidence>
<sequence>MDAFSIVFSVFTSLSAPTPPSAGDMTLRLPTTRYLLQWHRLHEWGISSVTGRLSVRGRWRRQAARTSLLCQAVRCELAQCCAPRPQPAQCSAVWRSGAQHLRSRQYLLLMLSS</sequence>